<proteinExistence type="predicted"/>
<feature type="compositionally biased region" description="Polar residues" evidence="1">
    <location>
        <begin position="1"/>
        <end position="21"/>
    </location>
</feature>
<feature type="compositionally biased region" description="Low complexity" evidence="1">
    <location>
        <begin position="28"/>
        <end position="41"/>
    </location>
</feature>
<feature type="region of interest" description="Disordered" evidence="1">
    <location>
        <begin position="80"/>
        <end position="165"/>
    </location>
</feature>
<comment type="caution">
    <text evidence="2">The sequence shown here is derived from an EMBL/GenBank/DDBJ whole genome shotgun (WGS) entry which is preliminary data.</text>
</comment>
<gene>
    <name evidence="2" type="ORF">BCR35DRAFT_14323</name>
</gene>
<protein>
    <submittedName>
        <fullName evidence="2">Uncharacterized protein</fullName>
    </submittedName>
</protein>
<dbReference type="EMBL" id="MCGR01000010">
    <property type="protein sequence ID" value="ORY88455.1"/>
    <property type="molecule type" value="Genomic_DNA"/>
</dbReference>
<feature type="region of interest" description="Disordered" evidence="1">
    <location>
        <begin position="1"/>
        <end position="53"/>
    </location>
</feature>
<keyword evidence="3" id="KW-1185">Reference proteome</keyword>
<accession>A0A1Y2FZ23</accession>
<evidence type="ECO:0000256" key="1">
    <source>
        <dbReference type="SAM" id="MobiDB-lite"/>
    </source>
</evidence>
<sequence>MADHTITSRSRSHPYSTTANEDGSRGNARGSSATSSDAAAAVGEQTVKGRGAVVTKTIGGVKGHARPGTGKLFCSNAQTYGVRMSRRGVVGDQPGATSRADRESVPQQSPRNHGTTTSFSNIPRPRTCTFPSPPLRHPLGHATLLPPHDMLPHPPLHPPRPPALV</sequence>
<reference evidence="2 3" key="1">
    <citation type="submission" date="2016-07" db="EMBL/GenBank/DDBJ databases">
        <title>Pervasive Adenine N6-methylation of Active Genes in Fungi.</title>
        <authorList>
            <consortium name="DOE Joint Genome Institute"/>
            <person name="Mondo S.J."/>
            <person name="Dannebaum R.O."/>
            <person name="Kuo R.C."/>
            <person name="Labutti K."/>
            <person name="Haridas S."/>
            <person name="Kuo A."/>
            <person name="Salamov A."/>
            <person name="Ahrendt S.R."/>
            <person name="Lipzen A."/>
            <person name="Sullivan W."/>
            <person name="Andreopoulos W.B."/>
            <person name="Clum A."/>
            <person name="Lindquist E."/>
            <person name="Daum C."/>
            <person name="Ramamoorthy G.K."/>
            <person name="Gryganskyi A."/>
            <person name="Culley D."/>
            <person name="Magnuson J.K."/>
            <person name="James T.Y."/>
            <person name="O'Malley M.A."/>
            <person name="Stajich J.E."/>
            <person name="Spatafora J.W."/>
            <person name="Visel A."/>
            <person name="Grigoriev I.V."/>
        </authorList>
    </citation>
    <scope>NUCLEOTIDE SEQUENCE [LARGE SCALE GENOMIC DNA]</scope>
    <source>
        <strain evidence="2 3">62-1032</strain>
    </source>
</reference>
<organism evidence="2 3">
    <name type="scientific">Leucosporidium creatinivorum</name>
    <dbReference type="NCBI Taxonomy" id="106004"/>
    <lineage>
        <taxon>Eukaryota</taxon>
        <taxon>Fungi</taxon>
        <taxon>Dikarya</taxon>
        <taxon>Basidiomycota</taxon>
        <taxon>Pucciniomycotina</taxon>
        <taxon>Microbotryomycetes</taxon>
        <taxon>Leucosporidiales</taxon>
        <taxon>Leucosporidium</taxon>
    </lineage>
</organism>
<dbReference type="Proteomes" id="UP000193467">
    <property type="component" value="Unassembled WGS sequence"/>
</dbReference>
<feature type="compositionally biased region" description="Pro residues" evidence="1">
    <location>
        <begin position="152"/>
        <end position="165"/>
    </location>
</feature>
<feature type="compositionally biased region" description="Polar residues" evidence="1">
    <location>
        <begin position="105"/>
        <end position="121"/>
    </location>
</feature>
<evidence type="ECO:0000313" key="2">
    <source>
        <dbReference type="EMBL" id="ORY88455.1"/>
    </source>
</evidence>
<evidence type="ECO:0000313" key="3">
    <source>
        <dbReference type="Proteomes" id="UP000193467"/>
    </source>
</evidence>
<dbReference type="AlphaFoldDB" id="A0A1Y2FZ23"/>
<name>A0A1Y2FZ23_9BASI</name>
<dbReference type="InParanoid" id="A0A1Y2FZ23"/>